<comment type="caution">
    <text evidence="5">The sequence shown here is derived from an EMBL/GenBank/DDBJ whole genome shotgun (WGS) entry which is preliminary data.</text>
</comment>
<dbReference type="CDD" id="cd03137">
    <property type="entry name" value="GATase1_AraC_1"/>
    <property type="match status" value="1"/>
</dbReference>
<dbReference type="Gene3D" id="3.40.50.880">
    <property type="match status" value="1"/>
</dbReference>
<keyword evidence="2" id="KW-0238">DNA-binding</keyword>
<evidence type="ECO:0000313" key="6">
    <source>
        <dbReference type="Proteomes" id="UP000011666"/>
    </source>
</evidence>
<dbReference type="InterPro" id="IPR018062">
    <property type="entry name" value="HTH_AraC-typ_CS"/>
</dbReference>
<dbReference type="SUPFAM" id="SSF46689">
    <property type="entry name" value="Homeodomain-like"/>
    <property type="match status" value="2"/>
</dbReference>
<dbReference type="PANTHER" id="PTHR43130">
    <property type="entry name" value="ARAC-FAMILY TRANSCRIPTIONAL REGULATOR"/>
    <property type="match status" value="1"/>
</dbReference>
<dbReference type="AlphaFoldDB" id="M0QQR5"/>
<dbReference type="PROSITE" id="PS01124">
    <property type="entry name" value="HTH_ARAC_FAMILY_2"/>
    <property type="match status" value="1"/>
</dbReference>
<organism evidence="5 6">
    <name type="scientific">Gordonia soli NBRC 108243</name>
    <dbReference type="NCBI Taxonomy" id="1223545"/>
    <lineage>
        <taxon>Bacteria</taxon>
        <taxon>Bacillati</taxon>
        <taxon>Actinomycetota</taxon>
        <taxon>Actinomycetes</taxon>
        <taxon>Mycobacteriales</taxon>
        <taxon>Gordoniaceae</taxon>
        <taxon>Gordonia</taxon>
    </lineage>
</organism>
<dbReference type="OrthoDB" id="2559672at2"/>
<dbReference type="InterPro" id="IPR052158">
    <property type="entry name" value="INH-QAR"/>
</dbReference>
<dbReference type="STRING" id="1223545.GS4_43_00290"/>
<evidence type="ECO:0000313" key="5">
    <source>
        <dbReference type="EMBL" id="GAC70903.1"/>
    </source>
</evidence>
<dbReference type="Proteomes" id="UP000011666">
    <property type="component" value="Unassembled WGS sequence"/>
</dbReference>
<keyword evidence="6" id="KW-1185">Reference proteome</keyword>
<evidence type="ECO:0000256" key="1">
    <source>
        <dbReference type="ARBA" id="ARBA00023015"/>
    </source>
</evidence>
<dbReference type="PANTHER" id="PTHR43130:SF3">
    <property type="entry name" value="HTH-TYPE TRANSCRIPTIONAL REGULATOR RV1931C"/>
    <property type="match status" value="1"/>
</dbReference>
<dbReference type="PROSITE" id="PS00041">
    <property type="entry name" value="HTH_ARAC_FAMILY_1"/>
    <property type="match status" value="1"/>
</dbReference>
<dbReference type="GO" id="GO:0003700">
    <property type="term" value="F:DNA-binding transcription factor activity"/>
    <property type="evidence" value="ECO:0007669"/>
    <property type="project" value="InterPro"/>
</dbReference>
<dbReference type="InterPro" id="IPR009057">
    <property type="entry name" value="Homeodomain-like_sf"/>
</dbReference>
<keyword evidence="1" id="KW-0805">Transcription regulation</keyword>
<evidence type="ECO:0000256" key="3">
    <source>
        <dbReference type="ARBA" id="ARBA00023163"/>
    </source>
</evidence>
<dbReference type="InterPro" id="IPR029062">
    <property type="entry name" value="Class_I_gatase-like"/>
</dbReference>
<reference evidence="5 6" key="1">
    <citation type="submission" date="2013-01" db="EMBL/GenBank/DDBJ databases">
        <title>Whole genome shotgun sequence of Gordonia soli NBRC 108243.</title>
        <authorList>
            <person name="Isaki-Nakamura S."/>
            <person name="Hosoyama A."/>
            <person name="Tsuchikane K."/>
            <person name="Ando Y."/>
            <person name="Baba S."/>
            <person name="Ohji S."/>
            <person name="Hamada M."/>
            <person name="Tamura T."/>
            <person name="Yamazoe A."/>
            <person name="Yamazaki S."/>
            <person name="Fujita N."/>
        </authorList>
    </citation>
    <scope>NUCLEOTIDE SEQUENCE [LARGE SCALE GENOMIC DNA]</scope>
    <source>
        <strain evidence="5 6">NBRC 108243</strain>
    </source>
</reference>
<dbReference type="InterPro" id="IPR002818">
    <property type="entry name" value="DJ-1/PfpI"/>
</dbReference>
<dbReference type="SUPFAM" id="SSF52317">
    <property type="entry name" value="Class I glutamine amidotransferase-like"/>
    <property type="match status" value="1"/>
</dbReference>
<name>M0QQR5_9ACTN</name>
<keyword evidence="3" id="KW-0804">Transcription</keyword>
<dbReference type="Gene3D" id="1.10.10.60">
    <property type="entry name" value="Homeodomain-like"/>
    <property type="match status" value="1"/>
</dbReference>
<dbReference type="RefSeq" id="WP_007625358.1">
    <property type="nucleotide sequence ID" value="NZ_BANX01000043.1"/>
</dbReference>
<feature type="domain" description="HTH araC/xylS-type" evidence="4">
    <location>
        <begin position="219"/>
        <end position="317"/>
    </location>
</feature>
<evidence type="ECO:0000259" key="4">
    <source>
        <dbReference type="PROSITE" id="PS01124"/>
    </source>
</evidence>
<dbReference type="SMART" id="SM00342">
    <property type="entry name" value="HTH_ARAC"/>
    <property type="match status" value="1"/>
</dbReference>
<dbReference type="eggNOG" id="COG4977">
    <property type="taxonomic scope" value="Bacteria"/>
</dbReference>
<dbReference type="Pfam" id="PF01965">
    <property type="entry name" value="DJ-1_PfpI"/>
    <property type="match status" value="1"/>
</dbReference>
<dbReference type="EMBL" id="BANX01000043">
    <property type="protein sequence ID" value="GAC70903.1"/>
    <property type="molecule type" value="Genomic_DNA"/>
</dbReference>
<protein>
    <submittedName>
        <fullName evidence="5">Putative AraC family transcriptional regulator</fullName>
    </submittedName>
</protein>
<proteinExistence type="predicted"/>
<evidence type="ECO:0000256" key="2">
    <source>
        <dbReference type="ARBA" id="ARBA00023125"/>
    </source>
</evidence>
<dbReference type="Pfam" id="PF12833">
    <property type="entry name" value="HTH_18"/>
    <property type="match status" value="1"/>
</dbReference>
<gene>
    <name evidence="5" type="ORF">GS4_43_00290</name>
</gene>
<sequence length="321" mass="34786">MHRVAILAYEGMTGFEAGIAAEIFGMTELSDRFSAGVPRPWYEVQMCAEQPSVPVVGGATLTVAHGLESIASADTVIVPSVHDVTARPSEAVVESIRSAAIRGARLVSICSGAFVLAAAGVLDGRRATTHWIYADDLVDRFPDVEVDRSALYVDEGQILTSAGCAAGLDLCVHLIRRDHGPQVANDVARRLVIAPHRSGGQAQYVETPSGPADDEGTIGTSMAWALANIDRPLTLDEMADHVHLSRRSYLRRFTAHTGTTPIKWLIAQRIGASLALLEDGSESIEEVGRQVGFPSVITYRHHFTRIMRTTPREYRASFRTD</sequence>
<dbReference type="GO" id="GO:0043565">
    <property type="term" value="F:sequence-specific DNA binding"/>
    <property type="evidence" value="ECO:0007669"/>
    <property type="project" value="InterPro"/>
</dbReference>
<dbReference type="InterPro" id="IPR018060">
    <property type="entry name" value="HTH_AraC"/>
</dbReference>
<accession>M0QQR5</accession>